<name>G0NC68_CAEBE</name>
<dbReference type="GO" id="GO:0004520">
    <property type="term" value="F:DNA endonuclease activity"/>
    <property type="evidence" value="ECO:0007669"/>
    <property type="project" value="TreeGrafter"/>
</dbReference>
<dbReference type="OrthoDB" id="1601181at2759"/>
<evidence type="ECO:0000313" key="3">
    <source>
        <dbReference type="EMBL" id="EGT57353.1"/>
    </source>
</evidence>
<dbReference type="eggNOG" id="ENOG502QTS8">
    <property type="taxonomic scope" value="Eukaryota"/>
</dbReference>
<keyword evidence="4" id="KW-1185">Reference proteome</keyword>
<dbReference type="PROSITE" id="PS50164">
    <property type="entry name" value="GIY_YIG"/>
    <property type="match status" value="1"/>
</dbReference>
<evidence type="ECO:0000259" key="2">
    <source>
        <dbReference type="PROSITE" id="PS50164"/>
    </source>
</evidence>
<proteinExistence type="predicted"/>
<dbReference type="AlphaFoldDB" id="G0NC68"/>
<gene>
    <name evidence="3" type="ORF">CAEBREN_07156</name>
</gene>
<dbReference type="Proteomes" id="UP000008068">
    <property type="component" value="Unassembled WGS sequence"/>
</dbReference>
<evidence type="ECO:0000256" key="1">
    <source>
        <dbReference type="SAM" id="MobiDB-lite"/>
    </source>
</evidence>
<dbReference type="Pfam" id="PF22945">
    <property type="entry name" value="LEM-3_GIY-YIG"/>
    <property type="match status" value="1"/>
</dbReference>
<dbReference type="GO" id="GO:0000712">
    <property type="term" value="P:resolution of meiotic recombination intermediates"/>
    <property type="evidence" value="ECO:0007669"/>
    <property type="project" value="TreeGrafter"/>
</dbReference>
<dbReference type="GO" id="GO:0005654">
    <property type="term" value="C:nucleoplasm"/>
    <property type="evidence" value="ECO:0007669"/>
    <property type="project" value="TreeGrafter"/>
</dbReference>
<feature type="region of interest" description="Disordered" evidence="1">
    <location>
        <begin position="43"/>
        <end position="82"/>
    </location>
</feature>
<dbReference type="STRING" id="135651.G0NC68"/>
<accession>G0NC68</accession>
<feature type="domain" description="GIY-YIG" evidence="2">
    <location>
        <begin position="138"/>
        <end position="247"/>
    </location>
</feature>
<protein>
    <recommendedName>
        <fullName evidence="2">GIY-YIG domain-containing protein</fullName>
    </recommendedName>
</protein>
<dbReference type="InterPro" id="IPR000305">
    <property type="entry name" value="GIY-YIG_endonuc"/>
</dbReference>
<reference evidence="4" key="1">
    <citation type="submission" date="2011-07" db="EMBL/GenBank/DDBJ databases">
        <authorList>
            <consortium name="Caenorhabditis brenneri Sequencing and Analysis Consortium"/>
            <person name="Wilson R.K."/>
        </authorList>
    </citation>
    <scope>NUCLEOTIDE SEQUENCE [LARGE SCALE GENOMIC DNA]</scope>
    <source>
        <strain evidence="4">PB2801</strain>
    </source>
</reference>
<evidence type="ECO:0000313" key="4">
    <source>
        <dbReference type="Proteomes" id="UP000008068"/>
    </source>
</evidence>
<dbReference type="GO" id="GO:0005737">
    <property type="term" value="C:cytoplasm"/>
    <property type="evidence" value="ECO:0007669"/>
    <property type="project" value="TreeGrafter"/>
</dbReference>
<dbReference type="EMBL" id="GL379861">
    <property type="protein sequence ID" value="EGT57353.1"/>
    <property type="molecule type" value="Genomic_DNA"/>
</dbReference>
<dbReference type="InterPro" id="IPR034998">
    <property type="entry name" value="ANKLE1"/>
</dbReference>
<feature type="compositionally biased region" description="Basic and acidic residues" evidence="1">
    <location>
        <begin position="46"/>
        <end position="67"/>
    </location>
</feature>
<dbReference type="PANTHER" id="PTHR46427:SF1">
    <property type="entry name" value="ANKYRIN REPEAT AND LEM DOMAIN-CONTAINING PROTEIN 1"/>
    <property type="match status" value="1"/>
</dbReference>
<dbReference type="InParanoid" id="G0NC68"/>
<organism evidence="4">
    <name type="scientific">Caenorhabditis brenneri</name>
    <name type="common">Nematode worm</name>
    <dbReference type="NCBI Taxonomy" id="135651"/>
    <lineage>
        <taxon>Eukaryota</taxon>
        <taxon>Metazoa</taxon>
        <taxon>Ecdysozoa</taxon>
        <taxon>Nematoda</taxon>
        <taxon>Chromadorea</taxon>
        <taxon>Rhabditida</taxon>
        <taxon>Rhabditina</taxon>
        <taxon>Rhabditomorpha</taxon>
        <taxon>Rhabditoidea</taxon>
        <taxon>Rhabditidae</taxon>
        <taxon>Peloderinae</taxon>
        <taxon>Caenorhabditis</taxon>
    </lineage>
</organism>
<dbReference type="GO" id="GO:0000724">
    <property type="term" value="P:double-strand break repair via homologous recombination"/>
    <property type="evidence" value="ECO:0007669"/>
    <property type="project" value="TreeGrafter"/>
</dbReference>
<sequence length="300" mass="33827">MSNQGSVPSTSQTELLKFNAPGAALLTVLANQIGEVTSNVQETEEGVVKDNKREELLEDTDRKRKIEEEDSPADSGFRKAQRIGDSAQKKAVGTAIDLKAFTFSYHPGFSMDREQFKEAIEANCRLDQKIKKEFEGSCKAFCYILLDPRILGEDVENLEIGKFLGSIFYVGKGSSSRPLQHFKDVLKARKKDATKLLRSPKMAKIDELWREGLGVPKHEFFHGCSHDEAYVREASMIFMLQKIQGNQLANIKPGTWKGSTIHWNEPTKYCFGYSLLEKAYAIFKIEGIRCVSENSLRSSR</sequence>
<dbReference type="PANTHER" id="PTHR46427">
    <property type="entry name" value="ANKYRIN REPEAT AND LEM DOMAIN-CONTAINING PROTEIN 1"/>
    <property type="match status" value="1"/>
</dbReference>
<dbReference type="HOGENOM" id="CLU_928224_0_0_1"/>